<dbReference type="Proteomes" id="UP000654345">
    <property type="component" value="Unassembled WGS sequence"/>
</dbReference>
<sequence length="177" mass="20119">MLLHGEKCYLRTFTQEDLPIFKKMQADPEFLTEYNFFGLSGQTSRREQGFQENGLIGPKYGALVVMTHKEEIAGDISYRQVHGGPTAEGTYAFNIGIALLPEHRGKGYGSEAQRLLAEYLFAVFPVRRVDATTDITNIPEQRALVKAGFTREGVLRQVQWRMGDWHDMVVYSKLRGE</sequence>
<dbReference type="SUPFAM" id="SSF55729">
    <property type="entry name" value="Acyl-CoA N-acyltransferases (Nat)"/>
    <property type="match status" value="1"/>
</dbReference>
<evidence type="ECO:0000313" key="5">
    <source>
        <dbReference type="EMBL" id="GHO59949.1"/>
    </source>
</evidence>
<dbReference type="Pfam" id="PF13302">
    <property type="entry name" value="Acetyltransf_3"/>
    <property type="match status" value="1"/>
</dbReference>
<dbReference type="InterPro" id="IPR000182">
    <property type="entry name" value="GNAT_dom"/>
</dbReference>
<gene>
    <name evidence="5" type="primary">rimJ_3</name>
    <name evidence="5" type="ORF">KSB_84240</name>
</gene>
<evidence type="ECO:0000256" key="2">
    <source>
        <dbReference type="ARBA" id="ARBA00023315"/>
    </source>
</evidence>
<keyword evidence="2" id="KW-0012">Acyltransferase</keyword>
<dbReference type="InterPro" id="IPR016181">
    <property type="entry name" value="Acyl_CoA_acyltransferase"/>
</dbReference>
<dbReference type="InterPro" id="IPR051531">
    <property type="entry name" value="N-acetyltransferase"/>
</dbReference>
<feature type="domain" description="N-acetyltransferase" evidence="4">
    <location>
        <begin position="8"/>
        <end position="176"/>
    </location>
</feature>
<dbReference type="PANTHER" id="PTHR43792">
    <property type="entry name" value="GNAT FAMILY, PUTATIVE (AFU_ORTHOLOGUE AFUA_3G00765)-RELATED-RELATED"/>
    <property type="match status" value="1"/>
</dbReference>
<comment type="similarity">
    <text evidence="3">Belongs to the acetyltransferase family. RimJ subfamily.</text>
</comment>
<evidence type="ECO:0000313" key="6">
    <source>
        <dbReference type="Proteomes" id="UP000654345"/>
    </source>
</evidence>
<comment type="caution">
    <text evidence="5">The sequence shown here is derived from an EMBL/GenBank/DDBJ whole genome shotgun (WGS) entry which is preliminary data.</text>
</comment>
<dbReference type="EMBL" id="BNJG01000003">
    <property type="protein sequence ID" value="GHO59949.1"/>
    <property type="molecule type" value="Genomic_DNA"/>
</dbReference>
<evidence type="ECO:0000256" key="1">
    <source>
        <dbReference type="ARBA" id="ARBA00022679"/>
    </source>
</evidence>
<keyword evidence="1" id="KW-0808">Transferase</keyword>
<reference evidence="5 6" key="1">
    <citation type="journal article" date="2021" name="Int. J. Syst. Evol. Microbiol.">
        <title>Reticulibacter mediterranei gen. nov., sp. nov., within the new family Reticulibacteraceae fam. nov., and Ktedonospora formicarum gen. nov., sp. nov., Ktedonobacter robiniae sp. nov., Dictyobacter formicarum sp. nov. and Dictyobacter arantiisoli sp. nov., belonging to the class Ktedonobacteria.</title>
        <authorList>
            <person name="Yabe S."/>
            <person name="Zheng Y."/>
            <person name="Wang C.M."/>
            <person name="Sakai Y."/>
            <person name="Abe K."/>
            <person name="Yokota A."/>
            <person name="Donadio S."/>
            <person name="Cavaletti L."/>
            <person name="Monciardini P."/>
        </authorList>
    </citation>
    <scope>NUCLEOTIDE SEQUENCE [LARGE SCALE GENOMIC DNA]</scope>
    <source>
        <strain evidence="5 6">SOSP1-30</strain>
    </source>
</reference>
<name>A0ABQ3V4Y4_9CHLR</name>
<evidence type="ECO:0000259" key="4">
    <source>
        <dbReference type="PROSITE" id="PS51186"/>
    </source>
</evidence>
<dbReference type="PROSITE" id="PS51186">
    <property type="entry name" value="GNAT"/>
    <property type="match status" value="1"/>
</dbReference>
<accession>A0ABQ3V4Y4</accession>
<dbReference type="RefSeq" id="WP_201376081.1">
    <property type="nucleotide sequence ID" value="NZ_BNJG01000003.1"/>
</dbReference>
<proteinExistence type="inferred from homology"/>
<dbReference type="PANTHER" id="PTHR43792:SF8">
    <property type="entry name" value="[RIBOSOMAL PROTEIN US5]-ALANINE N-ACETYLTRANSFERASE"/>
    <property type="match status" value="1"/>
</dbReference>
<protein>
    <submittedName>
        <fullName evidence="5">Alanine acetyltransferase</fullName>
    </submittedName>
</protein>
<dbReference type="Gene3D" id="3.40.630.30">
    <property type="match status" value="1"/>
</dbReference>
<organism evidence="5 6">
    <name type="scientific">Ktedonobacter robiniae</name>
    <dbReference type="NCBI Taxonomy" id="2778365"/>
    <lineage>
        <taxon>Bacteria</taxon>
        <taxon>Bacillati</taxon>
        <taxon>Chloroflexota</taxon>
        <taxon>Ktedonobacteria</taxon>
        <taxon>Ktedonobacterales</taxon>
        <taxon>Ktedonobacteraceae</taxon>
        <taxon>Ktedonobacter</taxon>
    </lineage>
</organism>
<evidence type="ECO:0000256" key="3">
    <source>
        <dbReference type="ARBA" id="ARBA00038502"/>
    </source>
</evidence>
<keyword evidence="6" id="KW-1185">Reference proteome</keyword>